<feature type="domain" description="DUF3859" evidence="2">
    <location>
        <begin position="28"/>
        <end position="155"/>
    </location>
</feature>
<feature type="chain" id="PRO_5017412992" description="DUF3859 domain-containing protein" evidence="1">
    <location>
        <begin position="18"/>
        <end position="174"/>
    </location>
</feature>
<name>A0A1I5YS33_9RHOB</name>
<keyword evidence="4" id="KW-1185">Reference proteome</keyword>
<dbReference type="Proteomes" id="UP000243106">
    <property type="component" value="Unassembled WGS sequence"/>
</dbReference>
<sequence>MRALPVLLCLIASPAFSEVDYDPAQFAVEQGVFCDVPSVGEMEAPGTVAGKIELFETIPEFQWQTNVVPAVPDVSFGIKTESLDGAAYPGVVLTLTHPPFTETGTTRQAYVTSLGGTGTSINAYTFDVPEEQVPGLWTFRAEQNGEVLYEARFRVVTAAEAPEIAAMCEGIPLS</sequence>
<dbReference type="STRING" id="93684.SAMN05421853_106212"/>
<evidence type="ECO:0000259" key="2">
    <source>
        <dbReference type="Pfam" id="PF12975"/>
    </source>
</evidence>
<dbReference type="Pfam" id="PF12975">
    <property type="entry name" value="DUF3859"/>
    <property type="match status" value="1"/>
</dbReference>
<organism evidence="3 4">
    <name type="scientific">Roseivivax halotolerans</name>
    <dbReference type="NCBI Taxonomy" id="93684"/>
    <lineage>
        <taxon>Bacteria</taxon>
        <taxon>Pseudomonadati</taxon>
        <taxon>Pseudomonadota</taxon>
        <taxon>Alphaproteobacteria</taxon>
        <taxon>Rhodobacterales</taxon>
        <taxon>Roseobacteraceae</taxon>
        <taxon>Roseivivax</taxon>
    </lineage>
</organism>
<accession>A0A1I5YS33</accession>
<dbReference type="EMBL" id="FOXV01000006">
    <property type="protein sequence ID" value="SFQ46920.1"/>
    <property type="molecule type" value="Genomic_DNA"/>
</dbReference>
<evidence type="ECO:0000313" key="4">
    <source>
        <dbReference type="Proteomes" id="UP000243106"/>
    </source>
</evidence>
<dbReference type="AlphaFoldDB" id="A0A1I5YS33"/>
<reference evidence="4" key="1">
    <citation type="submission" date="2016-10" db="EMBL/GenBank/DDBJ databases">
        <authorList>
            <person name="Varghese N."/>
            <person name="Submissions S."/>
        </authorList>
    </citation>
    <scope>NUCLEOTIDE SEQUENCE [LARGE SCALE GENOMIC DNA]</scope>
    <source>
        <strain evidence="4">JCM 10271</strain>
    </source>
</reference>
<gene>
    <name evidence="3" type="ORF">SAMN05421853_106212</name>
</gene>
<dbReference type="Gene3D" id="2.60.40.2390">
    <property type="match status" value="1"/>
</dbReference>
<feature type="signal peptide" evidence="1">
    <location>
        <begin position="1"/>
        <end position="17"/>
    </location>
</feature>
<protein>
    <recommendedName>
        <fullName evidence="2">DUF3859 domain-containing protein</fullName>
    </recommendedName>
</protein>
<proteinExistence type="predicted"/>
<evidence type="ECO:0000313" key="3">
    <source>
        <dbReference type="EMBL" id="SFQ46920.1"/>
    </source>
</evidence>
<keyword evidence="1" id="KW-0732">Signal</keyword>
<dbReference type="RefSeq" id="WP_093011680.1">
    <property type="nucleotide sequence ID" value="NZ_FOXV01000006.1"/>
</dbReference>
<evidence type="ECO:0000256" key="1">
    <source>
        <dbReference type="SAM" id="SignalP"/>
    </source>
</evidence>
<dbReference type="InterPro" id="IPR024331">
    <property type="entry name" value="DUF3859"/>
</dbReference>